<comment type="function">
    <text evidence="9">Involved in lipopolysaccharide (LPS) biosynthesis. Catalyzes the transfer of 3-deoxy-D-manno-octulosonate (Kdo) residue(s) from CMP-Kdo to lipid IV(A), the tetraacyldisaccharide-1,4'-bisphosphate precursor of lipid A.</text>
</comment>
<keyword evidence="9" id="KW-0448">Lipopolysaccharide biosynthesis</keyword>
<evidence type="ECO:0000256" key="1">
    <source>
        <dbReference type="ARBA" id="ARBA00004713"/>
    </source>
</evidence>
<evidence type="ECO:0000256" key="9">
    <source>
        <dbReference type="RuleBase" id="RU365103"/>
    </source>
</evidence>
<dbReference type="GO" id="GO:0005886">
    <property type="term" value="C:plasma membrane"/>
    <property type="evidence" value="ECO:0007669"/>
    <property type="project" value="UniProtKB-SubCell"/>
</dbReference>
<name>A0A934R6D6_9BACT</name>
<comment type="similarity">
    <text evidence="9">Belongs to the glycosyltransferase group 1 family.</text>
</comment>
<evidence type="ECO:0000256" key="8">
    <source>
        <dbReference type="PIRSR" id="PIRSR639901-2"/>
    </source>
</evidence>
<evidence type="ECO:0000313" key="11">
    <source>
        <dbReference type="EMBL" id="MBK1826139.1"/>
    </source>
</evidence>
<evidence type="ECO:0000256" key="4">
    <source>
        <dbReference type="ARBA" id="ARBA00022679"/>
    </source>
</evidence>
<dbReference type="InterPro" id="IPR039901">
    <property type="entry name" value="Kdotransferase"/>
</dbReference>
<dbReference type="GO" id="GO:0009245">
    <property type="term" value="P:lipid A biosynthetic process"/>
    <property type="evidence" value="ECO:0007669"/>
    <property type="project" value="TreeGrafter"/>
</dbReference>
<dbReference type="RefSeq" id="WP_200276557.1">
    <property type="nucleotide sequence ID" value="NZ_JAENII010000002.1"/>
</dbReference>
<comment type="subcellular location">
    <subcellularLocation>
        <location evidence="9">Cell membrane</location>
    </subcellularLocation>
</comment>
<feature type="transmembrane region" description="Helical" evidence="9">
    <location>
        <begin position="6"/>
        <end position="24"/>
    </location>
</feature>
<organism evidence="11 12">
    <name type="scientific">Haloferula rosea</name>
    <dbReference type="NCBI Taxonomy" id="490093"/>
    <lineage>
        <taxon>Bacteria</taxon>
        <taxon>Pseudomonadati</taxon>
        <taxon>Verrucomicrobiota</taxon>
        <taxon>Verrucomicrobiia</taxon>
        <taxon>Verrucomicrobiales</taxon>
        <taxon>Verrucomicrobiaceae</taxon>
        <taxon>Haloferula</taxon>
    </lineage>
</organism>
<dbReference type="PANTHER" id="PTHR42755">
    <property type="entry name" value="3-DEOXY-MANNO-OCTULOSONATE CYTIDYLYLTRANSFERASE"/>
    <property type="match status" value="1"/>
</dbReference>
<keyword evidence="12" id="KW-1185">Reference proteome</keyword>
<feature type="site" description="Transition state stabilizer" evidence="8">
    <location>
        <position position="135"/>
    </location>
</feature>
<sequence length="419" mass="45663">MPSVLLLYRLLLPLYVLVALPSWLGKMARRGGFGSGLLERAGRYAEELEFEPAGAVHVHAVSVGETLLALKLIRVWRERCPDQDFVLAVGTATGKAVAMEKPGPGVRVVYQPVDFGFMVRTYLNRFEPSQIVLVEGEMWPNLLIECERRAIPVRLVNARMSPRSRRRYEKFAHLIRPVFSKLDAVAVQEEASVGIWETLGVEADRIKVTGSLKFDPGSGSLPTRRAEFDSMLKPCAIDRPVVLAASTHVGEEALIGRAVRRAGGFFLCVPRHAERRAEVKVSLEEEGFFVVLRSAFQPPSDPETCCLVVDSTGELCDWTAHADVVVIGKSFLGEGGQNPAEAIQAGKHLVFGPHMENFEPLASELVEVGGARRVAGESELEEVLAGMGDGEEASTDSAKLVLAKHDGAVSRTLELLSAS</sequence>
<dbReference type="InterPro" id="IPR007507">
    <property type="entry name" value="Glycos_transf_N"/>
</dbReference>
<evidence type="ECO:0000256" key="7">
    <source>
        <dbReference type="PIRSR" id="PIRSR639901-1"/>
    </source>
</evidence>
<evidence type="ECO:0000256" key="6">
    <source>
        <dbReference type="ARBA" id="ARBA00049183"/>
    </source>
</evidence>
<keyword evidence="9" id="KW-0472">Membrane</keyword>
<dbReference type="Gene3D" id="3.40.50.2000">
    <property type="entry name" value="Glycogen Phosphorylase B"/>
    <property type="match status" value="1"/>
</dbReference>
<evidence type="ECO:0000256" key="5">
    <source>
        <dbReference type="ARBA" id="ARBA00031445"/>
    </source>
</evidence>
<evidence type="ECO:0000259" key="10">
    <source>
        <dbReference type="Pfam" id="PF04413"/>
    </source>
</evidence>
<protein>
    <recommendedName>
        <fullName evidence="3 9">3-deoxy-D-manno-octulosonic acid transferase</fullName>
        <shortName evidence="9">Kdo transferase</shortName>
        <ecNumber evidence="2 9">2.4.99.12</ecNumber>
    </recommendedName>
    <alternativeName>
        <fullName evidence="5 9">Lipid IV(A) 3-deoxy-D-manno-octulosonic acid transferase</fullName>
    </alternativeName>
</protein>
<keyword evidence="9" id="KW-1133">Transmembrane helix</keyword>
<dbReference type="GO" id="GO:0009244">
    <property type="term" value="P:lipopolysaccharide core region biosynthetic process"/>
    <property type="evidence" value="ECO:0007669"/>
    <property type="project" value="UniProtKB-UniRule"/>
</dbReference>
<dbReference type="GO" id="GO:0043842">
    <property type="term" value="F:Kdo transferase activity"/>
    <property type="evidence" value="ECO:0007669"/>
    <property type="project" value="UniProtKB-EC"/>
</dbReference>
<accession>A0A934R6D6</accession>
<keyword evidence="9" id="KW-0812">Transmembrane</keyword>
<reference evidence="11" key="1">
    <citation type="submission" date="2021-01" db="EMBL/GenBank/DDBJ databases">
        <title>Modified the classification status of verrucomicrobia.</title>
        <authorList>
            <person name="Feng X."/>
        </authorList>
    </citation>
    <scope>NUCLEOTIDE SEQUENCE</scope>
    <source>
        <strain evidence="11">KCTC 22201</strain>
    </source>
</reference>
<comment type="pathway">
    <text evidence="1 9">Bacterial outer membrane biogenesis; LPS core biosynthesis.</text>
</comment>
<keyword evidence="4 9" id="KW-0808">Transferase</keyword>
<dbReference type="EC" id="2.4.99.12" evidence="2 9"/>
<dbReference type="AlphaFoldDB" id="A0A934R6D6"/>
<dbReference type="Pfam" id="PF04413">
    <property type="entry name" value="Glycos_transf_N"/>
    <property type="match status" value="1"/>
</dbReference>
<dbReference type="InterPro" id="IPR038107">
    <property type="entry name" value="Glycos_transf_N_sf"/>
</dbReference>
<proteinExistence type="inferred from homology"/>
<evidence type="ECO:0000313" key="12">
    <source>
        <dbReference type="Proteomes" id="UP000658278"/>
    </source>
</evidence>
<gene>
    <name evidence="11" type="ORF">JIN81_03850</name>
</gene>
<dbReference type="Proteomes" id="UP000658278">
    <property type="component" value="Unassembled WGS sequence"/>
</dbReference>
<dbReference type="Gene3D" id="3.40.50.11720">
    <property type="entry name" value="3-Deoxy-D-manno-octulosonic-acid transferase, N-terminal domain"/>
    <property type="match status" value="1"/>
</dbReference>
<feature type="domain" description="3-deoxy-D-manno-octulosonic-acid transferase N-terminal" evidence="10">
    <location>
        <begin position="37"/>
        <end position="215"/>
    </location>
</feature>
<feature type="active site" description="Proton acceptor" evidence="7">
    <location>
        <position position="65"/>
    </location>
</feature>
<feature type="site" description="Transition state stabilizer" evidence="8">
    <location>
        <position position="213"/>
    </location>
</feature>
<comment type="caution">
    <text evidence="11">The sequence shown here is derived from an EMBL/GenBank/DDBJ whole genome shotgun (WGS) entry which is preliminary data.</text>
</comment>
<dbReference type="PANTHER" id="PTHR42755:SF1">
    <property type="entry name" value="3-DEOXY-D-MANNO-OCTULOSONIC ACID TRANSFERASE, MITOCHONDRIAL-RELATED"/>
    <property type="match status" value="1"/>
</dbReference>
<comment type="catalytic activity">
    <reaction evidence="6 9">
        <text>lipid IVA (E. coli) + CMP-3-deoxy-beta-D-manno-octulosonate = alpha-Kdo-(2-&gt;6)-lipid IVA (E. coli) + CMP + H(+)</text>
        <dbReference type="Rhea" id="RHEA:28066"/>
        <dbReference type="ChEBI" id="CHEBI:15378"/>
        <dbReference type="ChEBI" id="CHEBI:58603"/>
        <dbReference type="ChEBI" id="CHEBI:60364"/>
        <dbReference type="ChEBI" id="CHEBI:60377"/>
        <dbReference type="ChEBI" id="CHEBI:85987"/>
        <dbReference type="EC" id="2.4.99.12"/>
    </reaction>
</comment>
<evidence type="ECO:0000256" key="2">
    <source>
        <dbReference type="ARBA" id="ARBA00012621"/>
    </source>
</evidence>
<dbReference type="EMBL" id="JAENII010000002">
    <property type="protein sequence ID" value="MBK1826139.1"/>
    <property type="molecule type" value="Genomic_DNA"/>
</dbReference>
<keyword evidence="9" id="KW-1003">Cell membrane</keyword>
<evidence type="ECO:0000256" key="3">
    <source>
        <dbReference type="ARBA" id="ARBA00019077"/>
    </source>
</evidence>